<proteinExistence type="predicted"/>
<accession>A0ABV8G8X5</accession>
<dbReference type="EMBL" id="JBHSBI010000011">
    <property type="protein sequence ID" value="MFC4010213.1"/>
    <property type="molecule type" value="Genomic_DNA"/>
</dbReference>
<comment type="caution">
    <text evidence="5">The sequence shown here is derived from an EMBL/GenBank/DDBJ whole genome shotgun (WGS) entry which is preliminary data.</text>
</comment>
<evidence type="ECO:0000256" key="2">
    <source>
        <dbReference type="ARBA" id="ARBA00023125"/>
    </source>
</evidence>
<dbReference type="InterPro" id="IPR052362">
    <property type="entry name" value="HTH-GbsR_regulator"/>
</dbReference>
<evidence type="ECO:0000256" key="1">
    <source>
        <dbReference type="ARBA" id="ARBA00023015"/>
    </source>
</evidence>
<dbReference type="Pfam" id="PF01047">
    <property type="entry name" value="MarR"/>
    <property type="match status" value="1"/>
</dbReference>
<evidence type="ECO:0000256" key="3">
    <source>
        <dbReference type="ARBA" id="ARBA00023163"/>
    </source>
</evidence>
<dbReference type="SUPFAM" id="SSF46785">
    <property type="entry name" value="Winged helix' DNA-binding domain"/>
    <property type="match status" value="1"/>
</dbReference>
<reference evidence="6" key="1">
    <citation type="journal article" date="2019" name="Int. J. Syst. Evol. Microbiol.">
        <title>The Global Catalogue of Microorganisms (GCM) 10K type strain sequencing project: providing services to taxonomists for standard genome sequencing and annotation.</title>
        <authorList>
            <consortium name="The Broad Institute Genomics Platform"/>
            <consortium name="The Broad Institute Genome Sequencing Center for Infectious Disease"/>
            <person name="Wu L."/>
            <person name="Ma J."/>
        </authorList>
    </citation>
    <scope>NUCLEOTIDE SEQUENCE [LARGE SCALE GENOMIC DNA]</scope>
    <source>
        <strain evidence="6">TBRC 1276</strain>
    </source>
</reference>
<organism evidence="5 6">
    <name type="scientific">Nonomuraea purpurea</name>
    <dbReference type="NCBI Taxonomy" id="1849276"/>
    <lineage>
        <taxon>Bacteria</taxon>
        <taxon>Bacillati</taxon>
        <taxon>Actinomycetota</taxon>
        <taxon>Actinomycetes</taxon>
        <taxon>Streptosporangiales</taxon>
        <taxon>Streptosporangiaceae</taxon>
        <taxon>Nonomuraea</taxon>
    </lineage>
</organism>
<dbReference type="Proteomes" id="UP001595851">
    <property type="component" value="Unassembled WGS sequence"/>
</dbReference>
<keyword evidence="2" id="KW-0238">DNA-binding</keyword>
<sequence>MTELAVMGPKESEFVDRMGLYYERLGGTRTMGRMYAWLMICDPPHQSLTELAGELGVSKTAISTVARQLESGGMIERVPAPGRQHHYRIVSGGWAQVLQVRLVEVRNLVETLDLGLAVLDDSLPEQRARLEETRDFFAFSNLDGMELLKRWEEHRKNQD</sequence>
<name>A0ABV8G8X5_9ACTN</name>
<dbReference type="InterPro" id="IPR036390">
    <property type="entry name" value="WH_DNA-bd_sf"/>
</dbReference>
<dbReference type="InterPro" id="IPR036388">
    <property type="entry name" value="WH-like_DNA-bd_sf"/>
</dbReference>
<gene>
    <name evidence="5" type="ORF">ACFOY2_23505</name>
</gene>
<evidence type="ECO:0000313" key="6">
    <source>
        <dbReference type="Proteomes" id="UP001595851"/>
    </source>
</evidence>
<dbReference type="InterPro" id="IPR000835">
    <property type="entry name" value="HTH_MarR-typ"/>
</dbReference>
<dbReference type="PANTHER" id="PTHR38465">
    <property type="entry name" value="HTH-TYPE TRANSCRIPTIONAL REGULATOR MJ1563-RELATED"/>
    <property type="match status" value="1"/>
</dbReference>
<protein>
    <submittedName>
        <fullName evidence="5">GbsR/MarR family transcriptional regulator</fullName>
    </submittedName>
</protein>
<dbReference type="PANTHER" id="PTHR38465:SF2">
    <property type="entry name" value="HTH-TYPE TRANSCRIPTIONAL REGULATOR MMPR5"/>
    <property type="match status" value="1"/>
</dbReference>
<keyword evidence="3" id="KW-0804">Transcription</keyword>
<dbReference type="Gene3D" id="1.10.10.10">
    <property type="entry name" value="Winged helix-like DNA-binding domain superfamily/Winged helix DNA-binding domain"/>
    <property type="match status" value="1"/>
</dbReference>
<feature type="domain" description="HTH marR-type" evidence="4">
    <location>
        <begin position="44"/>
        <end position="81"/>
    </location>
</feature>
<dbReference type="RefSeq" id="WP_379530229.1">
    <property type="nucleotide sequence ID" value="NZ_JBHSBI010000011.1"/>
</dbReference>
<keyword evidence="6" id="KW-1185">Reference proteome</keyword>
<keyword evidence="1" id="KW-0805">Transcription regulation</keyword>
<evidence type="ECO:0000313" key="5">
    <source>
        <dbReference type="EMBL" id="MFC4010213.1"/>
    </source>
</evidence>
<dbReference type="Gene3D" id="1.10.287.160">
    <property type="entry name" value="HR1 repeat"/>
    <property type="match status" value="1"/>
</dbReference>
<evidence type="ECO:0000259" key="4">
    <source>
        <dbReference type="Pfam" id="PF01047"/>
    </source>
</evidence>